<dbReference type="EMBL" id="JANBVN010000095">
    <property type="protein sequence ID" value="KAJ9144819.1"/>
    <property type="molecule type" value="Genomic_DNA"/>
</dbReference>
<keyword evidence="4" id="KW-0540">Nuclease</keyword>
<keyword evidence="17" id="KW-1185">Reference proteome</keyword>
<name>A0AA38RS04_9PEZI</name>
<keyword evidence="5" id="KW-0479">Metal-binding</keyword>
<dbReference type="GO" id="GO:0048476">
    <property type="term" value="C:Holliday junction resolvase complex"/>
    <property type="evidence" value="ECO:0007669"/>
    <property type="project" value="InterPro"/>
</dbReference>
<evidence type="ECO:0000259" key="15">
    <source>
        <dbReference type="SMART" id="SM00891"/>
    </source>
</evidence>
<evidence type="ECO:0000313" key="17">
    <source>
        <dbReference type="Proteomes" id="UP001174691"/>
    </source>
</evidence>
<evidence type="ECO:0000256" key="13">
    <source>
        <dbReference type="ARBA" id="ARBA00023254"/>
    </source>
</evidence>
<evidence type="ECO:0000256" key="7">
    <source>
        <dbReference type="ARBA" id="ARBA00022763"/>
    </source>
</evidence>
<evidence type="ECO:0000256" key="8">
    <source>
        <dbReference type="ARBA" id="ARBA00022801"/>
    </source>
</evidence>
<evidence type="ECO:0000256" key="14">
    <source>
        <dbReference type="SAM" id="MobiDB-lite"/>
    </source>
</evidence>
<dbReference type="Pfam" id="PF02732">
    <property type="entry name" value="ERCC4"/>
    <property type="match status" value="1"/>
</dbReference>
<feature type="compositionally biased region" description="Basic and acidic residues" evidence="14">
    <location>
        <begin position="329"/>
        <end position="362"/>
    </location>
</feature>
<evidence type="ECO:0000256" key="11">
    <source>
        <dbReference type="ARBA" id="ARBA00023204"/>
    </source>
</evidence>
<evidence type="ECO:0000256" key="10">
    <source>
        <dbReference type="ARBA" id="ARBA00023172"/>
    </source>
</evidence>
<evidence type="ECO:0000313" key="16">
    <source>
        <dbReference type="EMBL" id="KAJ9144819.1"/>
    </source>
</evidence>
<dbReference type="GO" id="GO:0003677">
    <property type="term" value="F:DNA binding"/>
    <property type="evidence" value="ECO:0007669"/>
    <property type="project" value="InterPro"/>
</dbReference>
<dbReference type="GO" id="GO:0005634">
    <property type="term" value="C:nucleus"/>
    <property type="evidence" value="ECO:0007669"/>
    <property type="project" value="UniProtKB-SubCell"/>
</dbReference>
<feature type="region of interest" description="Disordered" evidence="14">
    <location>
        <begin position="79"/>
        <end position="362"/>
    </location>
</feature>
<comment type="subcellular location">
    <subcellularLocation>
        <location evidence="2">Nucleus</location>
    </subcellularLocation>
</comment>
<dbReference type="InterPro" id="IPR047521">
    <property type="entry name" value="XPF_nuclease_EME1_ascomycetes"/>
</dbReference>
<dbReference type="SMART" id="SM00891">
    <property type="entry name" value="ERCC4"/>
    <property type="match status" value="1"/>
</dbReference>
<dbReference type="GO" id="GO:0006302">
    <property type="term" value="P:double-strand break repair"/>
    <property type="evidence" value="ECO:0007669"/>
    <property type="project" value="TreeGrafter"/>
</dbReference>
<feature type="region of interest" description="Disordered" evidence="14">
    <location>
        <begin position="1"/>
        <end position="26"/>
    </location>
</feature>
<evidence type="ECO:0000256" key="6">
    <source>
        <dbReference type="ARBA" id="ARBA00022759"/>
    </source>
</evidence>
<dbReference type="GO" id="GO:0008821">
    <property type="term" value="F:crossover junction DNA endonuclease activity"/>
    <property type="evidence" value="ECO:0007669"/>
    <property type="project" value="TreeGrafter"/>
</dbReference>
<feature type="compositionally biased region" description="Basic and acidic residues" evidence="14">
    <location>
        <begin position="200"/>
        <end position="217"/>
    </location>
</feature>
<gene>
    <name evidence="16" type="ORF">NKR19_g6299</name>
</gene>
<dbReference type="Gene3D" id="3.40.50.10130">
    <property type="match status" value="1"/>
</dbReference>
<sequence length="726" mass="78933">MAPEVISLLSSPEPEPLPSKAPARTSRTLGGFGQIVAKQASAALYEFTDRIPESSNPCPSVQPKKDEWWYSSDDFDITGDLKGDNDRDADLFLDNRPKKRRRLSGSPLGSPMLPVKATKPGAPKDNVSSRAIAPRSPPRGSKLPPPADVIELLSSPIGSPIAPYRRTTTVTKTPMFPDDGGISDSSISNPFLSSSPPPRKSKEPAVTKVDKGKERENVPCGGHAWISPKKAAAWDPISSSAPATNGPRSSPAARPLQRSRSDVITLDDSDPALSSGSGSGSGSGSDDEFPDDLGKLKTMKLKRPTTKSRSAKPKATSSNKSRITPGPKKTAEEREAERAQKKAEKELAKEEAKRLKEAEKARRAQEKEQAAALADVNKIRTDKKVSTPEMLVDLPSSLPETTRLQTELLLHDLQVDSHAWTSPVGNVVKWRRKVRSKYNPLLGHWEPVPMSVQDENHAMAILTAAQFVDLVVAAEQPDSSPSSPPESESLTSHVTRLKRHFPGHTLIYLIEGLTPWLRKNRTVRDRHFQAAVRSGLPSQAAQPAEPNPSSSSSANPRRKTKRPAKSAVYVDEDLIEDALLSLQISHGALIHHIATPLETARQIAVFTQHLSTLPYRRVKDESNLASAGFCMEAGQVKTGDGKRDTYVRMLQEITRVTAPIAYGIAGEFGSVADLVRGLEEGGPLRLEDVRRCVDLQGTVGDKRVGQAVSKRVWKVFTGRDEGSMDV</sequence>
<dbReference type="InterPro" id="IPR042530">
    <property type="entry name" value="EME1/EME2_C"/>
</dbReference>
<keyword evidence="11" id="KW-0234">DNA repair</keyword>
<dbReference type="GO" id="GO:0031573">
    <property type="term" value="P:mitotic intra-S DNA damage checkpoint signaling"/>
    <property type="evidence" value="ECO:0007669"/>
    <property type="project" value="TreeGrafter"/>
</dbReference>
<reference evidence="16" key="1">
    <citation type="submission" date="2022-07" db="EMBL/GenBank/DDBJ databases">
        <title>Fungi with potential for degradation of polypropylene.</title>
        <authorList>
            <person name="Gostincar C."/>
        </authorList>
    </citation>
    <scope>NUCLEOTIDE SEQUENCE</scope>
    <source>
        <strain evidence="16">EXF-13287</strain>
    </source>
</reference>
<dbReference type="PANTHER" id="PTHR21077:SF5">
    <property type="entry name" value="CROSSOVER JUNCTION ENDONUCLEASE MMS4"/>
    <property type="match status" value="1"/>
</dbReference>
<dbReference type="InterPro" id="IPR006166">
    <property type="entry name" value="ERCC4_domain"/>
</dbReference>
<dbReference type="CDD" id="cd20085">
    <property type="entry name" value="XPF_nuclease_Mms4"/>
    <property type="match status" value="1"/>
</dbReference>
<keyword evidence="8" id="KW-0378">Hydrolase</keyword>
<evidence type="ECO:0000256" key="9">
    <source>
        <dbReference type="ARBA" id="ARBA00022842"/>
    </source>
</evidence>
<organism evidence="16 17">
    <name type="scientific">Coniochaeta hoffmannii</name>
    <dbReference type="NCBI Taxonomy" id="91930"/>
    <lineage>
        <taxon>Eukaryota</taxon>
        <taxon>Fungi</taxon>
        <taxon>Dikarya</taxon>
        <taxon>Ascomycota</taxon>
        <taxon>Pezizomycotina</taxon>
        <taxon>Sordariomycetes</taxon>
        <taxon>Sordariomycetidae</taxon>
        <taxon>Coniochaetales</taxon>
        <taxon>Coniochaetaceae</taxon>
        <taxon>Coniochaeta</taxon>
    </lineage>
</organism>
<keyword evidence="12" id="KW-0539">Nucleus</keyword>
<evidence type="ECO:0000256" key="1">
    <source>
        <dbReference type="ARBA" id="ARBA00001946"/>
    </source>
</evidence>
<dbReference type="AlphaFoldDB" id="A0AA38RS04"/>
<dbReference type="InterPro" id="IPR033310">
    <property type="entry name" value="Mms4/EME1/EME2"/>
</dbReference>
<evidence type="ECO:0000256" key="3">
    <source>
        <dbReference type="ARBA" id="ARBA00005313"/>
    </source>
</evidence>
<comment type="similarity">
    <text evidence="3">Belongs to the EME1/MMS4 family.</text>
</comment>
<feature type="compositionally biased region" description="Low complexity" evidence="14">
    <location>
        <begin position="537"/>
        <end position="555"/>
    </location>
</feature>
<evidence type="ECO:0000256" key="2">
    <source>
        <dbReference type="ARBA" id="ARBA00004123"/>
    </source>
</evidence>
<feature type="compositionally biased region" description="Basic residues" evidence="14">
    <location>
        <begin position="297"/>
        <end position="312"/>
    </location>
</feature>
<feature type="compositionally biased region" description="Basic and acidic residues" evidence="14">
    <location>
        <begin position="79"/>
        <end position="96"/>
    </location>
</feature>
<keyword evidence="6 16" id="KW-0255">Endonuclease</keyword>
<feature type="compositionally biased region" description="Polar residues" evidence="14">
    <location>
        <begin position="237"/>
        <end position="248"/>
    </location>
</feature>
<keyword evidence="9" id="KW-0460">Magnesium</keyword>
<evidence type="ECO:0000256" key="12">
    <source>
        <dbReference type="ARBA" id="ARBA00023242"/>
    </source>
</evidence>
<keyword evidence="10" id="KW-0233">DNA recombination</keyword>
<dbReference type="PANTHER" id="PTHR21077">
    <property type="entry name" value="EME1 PROTEIN"/>
    <property type="match status" value="1"/>
</dbReference>
<feature type="compositionally biased region" description="Low complexity" evidence="14">
    <location>
        <begin position="178"/>
        <end position="194"/>
    </location>
</feature>
<proteinExistence type="inferred from homology"/>
<keyword evidence="7" id="KW-0227">DNA damage</keyword>
<dbReference type="GO" id="GO:0046872">
    <property type="term" value="F:metal ion binding"/>
    <property type="evidence" value="ECO:0007669"/>
    <property type="project" value="UniProtKB-KW"/>
</dbReference>
<keyword evidence="13" id="KW-0469">Meiosis</keyword>
<dbReference type="GO" id="GO:0000712">
    <property type="term" value="P:resolution of meiotic recombination intermediates"/>
    <property type="evidence" value="ECO:0007669"/>
    <property type="project" value="TreeGrafter"/>
</dbReference>
<comment type="caution">
    <text evidence="16">The sequence shown here is derived from an EMBL/GenBank/DDBJ whole genome shotgun (WGS) entry which is preliminary data.</text>
</comment>
<dbReference type="GO" id="GO:0031297">
    <property type="term" value="P:replication fork processing"/>
    <property type="evidence" value="ECO:0007669"/>
    <property type="project" value="TreeGrafter"/>
</dbReference>
<feature type="region of interest" description="Disordered" evidence="14">
    <location>
        <begin position="533"/>
        <end position="566"/>
    </location>
</feature>
<dbReference type="FunFam" id="1.10.150.670:FF:000004">
    <property type="entry name" value="Crossover junction endonuclease EME1"/>
    <property type="match status" value="1"/>
</dbReference>
<evidence type="ECO:0000256" key="5">
    <source>
        <dbReference type="ARBA" id="ARBA00022723"/>
    </source>
</evidence>
<protein>
    <submittedName>
        <fullName evidence="16">Crossover junction endonuclease eme1</fullName>
    </submittedName>
</protein>
<feature type="domain" description="ERCC4" evidence="15">
    <location>
        <begin position="389"/>
        <end position="679"/>
    </location>
</feature>
<evidence type="ECO:0000256" key="4">
    <source>
        <dbReference type="ARBA" id="ARBA00022722"/>
    </source>
</evidence>
<accession>A0AA38RS04</accession>
<dbReference type="Proteomes" id="UP001174691">
    <property type="component" value="Unassembled WGS sequence"/>
</dbReference>
<comment type="cofactor">
    <cofactor evidence="1">
        <name>Mg(2+)</name>
        <dbReference type="ChEBI" id="CHEBI:18420"/>
    </cofactor>
</comment>
<dbReference type="Gene3D" id="1.10.150.670">
    <property type="entry name" value="Crossover junction endonuclease EME1, DNA-binding domain"/>
    <property type="match status" value="1"/>
</dbReference>